<feature type="region of interest" description="Disordered" evidence="3">
    <location>
        <begin position="62"/>
        <end position="86"/>
    </location>
</feature>
<gene>
    <name evidence="6" type="ORF">SAMN05216481_10658</name>
</gene>
<dbReference type="PROSITE" id="PS50914">
    <property type="entry name" value="BON"/>
    <property type="match status" value="1"/>
</dbReference>
<proteinExistence type="predicted"/>
<evidence type="ECO:0000256" key="1">
    <source>
        <dbReference type="ARBA" id="ARBA00023122"/>
    </source>
</evidence>
<keyword evidence="1 2" id="KW-0129">CBS domain</keyword>
<keyword evidence="7" id="KW-1185">Reference proteome</keyword>
<dbReference type="Pfam" id="PF04972">
    <property type="entry name" value="BON"/>
    <property type="match status" value="1"/>
</dbReference>
<evidence type="ECO:0000313" key="7">
    <source>
        <dbReference type="Proteomes" id="UP000199055"/>
    </source>
</evidence>
<dbReference type="RefSeq" id="WP_093659332.1">
    <property type="nucleotide sequence ID" value="NZ_FOET01000006.1"/>
</dbReference>
<dbReference type="AlphaFoldDB" id="A0A1H9F4B1"/>
<dbReference type="CDD" id="cd04586">
    <property type="entry name" value="CBS_pair_BON_assoc"/>
    <property type="match status" value="1"/>
</dbReference>
<feature type="domain" description="CBS" evidence="5">
    <location>
        <begin position="90"/>
        <end position="147"/>
    </location>
</feature>
<reference evidence="6 7" key="1">
    <citation type="submission" date="2016-10" db="EMBL/GenBank/DDBJ databases">
        <authorList>
            <person name="de Groot N.N."/>
        </authorList>
    </citation>
    <scope>NUCLEOTIDE SEQUENCE [LARGE SCALE GENOMIC DNA]</scope>
    <source>
        <strain evidence="6 7">CGMCC 4.3519</strain>
    </source>
</reference>
<feature type="domain" description="CBS" evidence="5">
    <location>
        <begin position="10"/>
        <end position="68"/>
    </location>
</feature>
<dbReference type="PANTHER" id="PTHR43080">
    <property type="entry name" value="CBS DOMAIN-CONTAINING PROTEIN CBSX3, MITOCHONDRIAL"/>
    <property type="match status" value="1"/>
</dbReference>
<dbReference type="InterPro" id="IPR007055">
    <property type="entry name" value="BON_dom"/>
</dbReference>
<dbReference type="Gene3D" id="3.30.1340.30">
    <property type="match status" value="1"/>
</dbReference>
<dbReference type="PANTHER" id="PTHR43080:SF29">
    <property type="entry name" value="OS02G0818000 PROTEIN"/>
    <property type="match status" value="1"/>
</dbReference>
<evidence type="ECO:0000259" key="5">
    <source>
        <dbReference type="PROSITE" id="PS51371"/>
    </source>
</evidence>
<feature type="domain" description="BON" evidence="4">
    <location>
        <begin position="143"/>
        <end position="212"/>
    </location>
</feature>
<dbReference type="SMART" id="SM00116">
    <property type="entry name" value="CBS"/>
    <property type="match status" value="2"/>
</dbReference>
<dbReference type="SUPFAM" id="SSF54631">
    <property type="entry name" value="CBS-domain pair"/>
    <property type="match status" value="1"/>
</dbReference>
<dbReference type="InterPro" id="IPR046342">
    <property type="entry name" value="CBS_dom_sf"/>
</dbReference>
<evidence type="ECO:0000256" key="3">
    <source>
        <dbReference type="SAM" id="MobiDB-lite"/>
    </source>
</evidence>
<dbReference type="PROSITE" id="PS51371">
    <property type="entry name" value="CBS"/>
    <property type="match status" value="2"/>
</dbReference>
<organism evidence="6 7">
    <name type="scientific">Streptomyces radiopugnans</name>
    <dbReference type="NCBI Taxonomy" id="403935"/>
    <lineage>
        <taxon>Bacteria</taxon>
        <taxon>Bacillati</taxon>
        <taxon>Actinomycetota</taxon>
        <taxon>Actinomycetes</taxon>
        <taxon>Kitasatosporales</taxon>
        <taxon>Streptomycetaceae</taxon>
        <taxon>Streptomyces</taxon>
    </lineage>
</organism>
<evidence type="ECO:0000259" key="4">
    <source>
        <dbReference type="PROSITE" id="PS50914"/>
    </source>
</evidence>
<protein>
    <submittedName>
        <fullName evidence="6">CBS domain-containing protein</fullName>
    </submittedName>
</protein>
<sequence length="296" mass="32679">MRQWHVRDLMTGDVVSVREDTRYREILRALDRNRVSALPAVDAQDRVVGVVSEADLLRTERDCEERPRALPRLPRPPRPPDRTGTARELMTAPAVTIGPEEPVARAARLIEDKGVKRLPVVDGERRLLGIVSRRDLVRMHVRADADIREDITDGVLKRTLWVGPSQVDVDVGDGVVELRGRVDRRTTAAFAVRLAEQVPGVVGVADRLAWEEEGTAPPDVIVHPSQTVGSKGFGGRGRRARDRSPDRCGVHHPYTAGPRRGVAGRRTDGVPDRISRLAHSLAATGLPGHAGNRHRR</sequence>
<dbReference type="Pfam" id="PF00571">
    <property type="entry name" value="CBS"/>
    <property type="match status" value="2"/>
</dbReference>
<evidence type="ECO:0000256" key="2">
    <source>
        <dbReference type="PROSITE-ProRule" id="PRU00703"/>
    </source>
</evidence>
<accession>A0A1H9F4B1</accession>
<evidence type="ECO:0000313" key="6">
    <source>
        <dbReference type="EMBL" id="SEQ32834.1"/>
    </source>
</evidence>
<dbReference type="InterPro" id="IPR051257">
    <property type="entry name" value="Diverse_CBS-Domain"/>
</dbReference>
<dbReference type="Gene3D" id="3.10.580.10">
    <property type="entry name" value="CBS-domain"/>
    <property type="match status" value="1"/>
</dbReference>
<dbReference type="STRING" id="403935.SAMN05216481_10658"/>
<name>A0A1H9F4B1_9ACTN</name>
<dbReference type="Proteomes" id="UP000199055">
    <property type="component" value="Unassembled WGS sequence"/>
</dbReference>
<feature type="region of interest" description="Disordered" evidence="3">
    <location>
        <begin position="217"/>
        <end position="273"/>
    </location>
</feature>
<dbReference type="InterPro" id="IPR000644">
    <property type="entry name" value="CBS_dom"/>
</dbReference>
<dbReference type="EMBL" id="FOET01000006">
    <property type="protein sequence ID" value="SEQ32834.1"/>
    <property type="molecule type" value="Genomic_DNA"/>
</dbReference>